<dbReference type="PANTHER" id="PTHR13720">
    <property type="entry name" value="WD-40 REPEAT PROTEIN"/>
    <property type="match status" value="1"/>
</dbReference>
<dbReference type="Proteomes" id="UP000762676">
    <property type="component" value="Unassembled WGS sequence"/>
</dbReference>
<evidence type="ECO:0000259" key="6">
    <source>
        <dbReference type="Pfam" id="PF23342"/>
    </source>
</evidence>
<feature type="domain" description="CFA20" evidence="5">
    <location>
        <begin position="143"/>
        <end position="194"/>
    </location>
</feature>
<dbReference type="InterPro" id="IPR055441">
    <property type="entry name" value="Beta-prop_WDR90_POC16_2nd"/>
</dbReference>
<dbReference type="SUPFAM" id="SSF50998">
    <property type="entry name" value="Quinoprotein alcohol dehydrogenase-like"/>
    <property type="match status" value="1"/>
</dbReference>
<dbReference type="Pfam" id="PF23393">
    <property type="entry name" value="Beta-prop_WDR90_POC16_2nd"/>
    <property type="match status" value="1"/>
</dbReference>
<feature type="region of interest" description="Disordered" evidence="4">
    <location>
        <begin position="1172"/>
        <end position="1200"/>
    </location>
</feature>
<accession>A0AAV4G4U6</accession>
<feature type="repeat" description="WD" evidence="3">
    <location>
        <begin position="1697"/>
        <end position="1727"/>
    </location>
</feature>
<dbReference type="InterPro" id="IPR019775">
    <property type="entry name" value="WD40_repeat_CS"/>
</dbReference>
<dbReference type="FunFam" id="2.130.10.10:FF:003525">
    <property type="entry name" value="WD repeat domain 90"/>
    <property type="match status" value="1"/>
</dbReference>
<name>A0AAV4G4U6_9GAST</name>
<dbReference type="InterPro" id="IPR055440">
    <property type="entry name" value="Beta-prop_WDR90_4th"/>
</dbReference>
<feature type="domain" description="CFA20" evidence="5">
    <location>
        <begin position="2"/>
        <end position="122"/>
    </location>
</feature>
<dbReference type="SMART" id="SM00320">
    <property type="entry name" value="WD40"/>
    <property type="match status" value="21"/>
</dbReference>
<dbReference type="PANTHER" id="PTHR13720:SF24">
    <property type="entry name" value="WD REPEAT-CONTAINING PROTEIN 90"/>
    <property type="match status" value="1"/>
</dbReference>
<reference evidence="8 9" key="1">
    <citation type="journal article" date="2021" name="Elife">
        <title>Chloroplast acquisition without the gene transfer in kleptoplastic sea slugs, Plakobranchus ocellatus.</title>
        <authorList>
            <person name="Maeda T."/>
            <person name="Takahashi S."/>
            <person name="Yoshida T."/>
            <person name="Shimamura S."/>
            <person name="Takaki Y."/>
            <person name="Nagai Y."/>
            <person name="Toyoda A."/>
            <person name="Suzuki Y."/>
            <person name="Arimoto A."/>
            <person name="Ishii H."/>
            <person name="Satoh N."/>
            <person name="Nishiyama T."/>
            <person name="Hasebe M."/>
            <person name="Maruyama T."/>
            <person name="Minagawa J."/>
            <person name="Obokata J."/>
            <person name="Shigenobu S."/>
        </authorList>
    </citation>
    <scope>NUCLEOTIDE SEQUENCE [LARGE SCALE GENOMIC DNA]</scope>
</reference>
<evidence type="ECO:0000256" key="4">
    <source>
        <dbReference type="SAM" id="MobiDB-lite"/>
    </source>
</evidence>
<sequence>MDNLWQSPFVNVFKYFNLPSWKKATREGDVSSHMDKSVKGTVYKINGCVPAGNYILLPKTNSQSLGLTGRYFYLLFKPTPSKHFVVHLDVATTDNLIIRVSFSNLFKSFKSTSTWLQFPFVCSPSPGYTPSYAAEALRDQSGPAPMVTRWTVLCLDLQHTLSMYLNRRFHYIKSIRLCANMTVKNVFTSDNLYDPGLTMSDAKREGLMSHGICPLPRDMSYPVGKGELWHDCYEWIRFPSDSTKKPFDSMQVCSPKSKFGKAAGSSENDESTIPPRRILPRTVDVSKCVSDRVSMINKITAPKQGPKYDNVTKELPHMSSDYSSNHPDEVHVYAHPDEMGRGSVKERLASGKEKLMKQKPKKEMFSEDVSRPYKSLEPDPVMKLKKIVGFGGATYQDALWSSDGSSVVYPCHAVVVVLKLATGQQRFFIGHTDKVSCLSLTSNGSLLASGQTGPMSTVRVWKFSSGECLAIGKVHVHSLACVSFSSKGTVLCGVGKDGQGKNMVVIWNTSRVAKHREMTLVAKAHTDVDITRIVIAPFDDTRMASCGQDNIRIWRIKEGSLRSAPVALGEYTSMEFTDICFETAAHVDAEPESRLFYACSKSGFIFEVDYSKLNLHHVRRLLPIKNKSGKGTKIKDAEDSGGSISINSMHLNETFCVTGSDDGYLRLWPLDFAYVYLEAAHEGPVTASRLSGDGLKILAGTSTGNLGILDVPSRQYSTLMRSHTGRVSCFSVDPHHQQLASVSEDHTIRVWDLNTLQQLYDFSATDECPCCVTYHPKKQILACGFLSGAVRVISVEGTCLLAEHRHLRGQVTGLAYSPDGSKLFSCCSLGIAAVYDASTPDYNSLRVIAGLVARGDKFSPQALVVSPCGRRVAFVGPTDFTVTIADAMGLDELVRIDVSGLSASNVDSALRLSFSPTKLGHLLVATANNRLMKYEAKNGKLVYEGTHIHRSPSGCSAISISSCGQFVATGGDKTIKIWDYSMSLDINFQVFIGHSENVSKIHFSPDGMNLISSGEAIYLWDMLVKRSATPPIEGRMMPKDLEEATALVQTLEIAGGSEAVLPFKQSFPRSNTAKSISPRSDDIDALSSIHGGSDAEEVLKPSRVKPGRQAPIIIPSTGRDDYDLFPSKENVYASTDPHSILVVENGSKAMNNSHSGAGDTQTRVNMANSIKNSEERDRGRKANPARHHSAPPAKFSEPAVFTHYRQREKTQGLAKRRYTAPPNQAGLNLKSVIGYNCNGRNNMVWYPDTGFFAYAAGCVIVVEDLNSGEQKYLQGHTEEVSCLALQHDCQVLVSASPAFQLDSPCHICVWDTQTHVCRRVLSRHRFSVQCLAFSRDDRFLVSVGDYRECIVVVWETRDFQQVASSSAVEAPVHSLLWDPFTVNEFVTVGDAGSLLFWLLEENGRGNADVRGGGEGGACEYGLSVQEAELPWELAGSERHPAAAFTSLAYNGESILFVGTETGKVAVWDTRRNSCFMHWEADTSEITKLVSRHSRLMTAGHNSHALRLWSVGGISDLKDDSNSFNGGVTSNARASRYNTNQHNKHSGLTMEDEMTVDGAVTCAQFDDMLDMGIVGTDAGTLWYINWAERTSIRLVSGHKNKINGALFSENNLLLSGGDDGSVRVWSMKNREQALQFQVLDQSCTCLACGPSSSSSAVSDRRQYGAVEHDSDLPLVVGGYSDGTVRLFNITKVEMLLKMHPHAVTVTAIVFSADGMMIMSGGSDGLVAVSSPTTGMTVRVISDHKGVAISSMDAALTKDIDFGVTAPTLWLSCSMDRRISVWTADWSKDFCELVDWLTFPAPAVMPDGSRIKKNDTSHFYQLPPTLAKFSPEDVDTIVYCGYGMDKVIHFYSITKRKVMRTVSLTHWGLSLDISPDSSLISVGVGERLLKLLDYHEGSFQDFTGHSGGVSLTSFSLSGASLLTVSHNEMFIWELML</sequence>
<dbReference type="Pfam" id="PF05018">
    <property type="entry name" value="CFA20_dom"/>
    <property type="match status" value="2"/>
</dbReference>
<dbReference type="Pfam" id="PF23342">
    <property type="entry name" value="WDR90_beta-prop_4th"/>
    <property type="match status" value="1"/>
</dbReference>
<evidence type="ECO:0000259" key="7">
    <source>
        <dbReference type="Pfam" id="PF23393"/>
    </source>
</evidence>
<keyword evidence="1 3" id="KW-0853">WD repeat</keyword>
<dbReference type="GO" id="GO:0005929">
    <property type="term" value="C:cilium"/>
    <property type="evidence" value="ECO:0007669"/>
    <property type="project" value="UniProtKB-ARBA"/>
</dbReference>
<feature type="repeat" description="WD" evidence="3">
    <location>
        <begin position="720"/>
        <end position="761"/>
    </location>
</feature>
<feature type="repeat" description="WD" evidence="3">
    <location>
        <begin position="1594"/>
        <end position="1634"/>
    </location>
</feature>
<evidence type="ECO:0000256" key="2">
    <source>
        <dbReference type="ARBA" id="ARBA00022737"/>
    </source>
</evidence>
<evidence type="ECO:0000313" key="9">
    <source>
        <dbReference type="Proteomes" id="UP000762676"/>
    </source>
</evidence>
<gene>
    <name evidence="8" type="ORF">ElyMa_000574800</name>
</gene>
<dbReference type="InterPro" id="IPR007714">
    <property type="entry name" value="CFA20_dom"/>
</dbReference>
<dbReference type="InterPro" id="IPR036322">
    <property type="entry name" value="WD40_repeat_dom_sf"/>
</dbReference>
<dbReference type="Pfam" id="PF00400">
    <property type="entry name" value="WD40"/>
    <property type="match status" value="4"/>
</dbReference>
<proteinExistence type="predicted"/>
<organism evidence="8 9">
    <name type="scientific">Elysia marginata</name>
    <dbReference type="NCBI Taxonomy" id="1093978"/>
    <lineage>
        <taxon>Eukaryota</taxon>
        <taxon>Metazoa</taxon>
        <taxon>Spiralia</taxon>
        <taxon>Lophotrochozoa</taxon>
        <taxon>Mollusca</taxon>
        <taxon>Gastropoda</taxon>
        <taxon>Heterobranchia</taxon>
        <taxon>Euthyneura</taxon>
        <taxon>Panpulmonata</taxon>
        <taxon>Sacoglossa</taxon>
        <taxon>Placobranchoidea</taxon>
        <taxon>Plakobranchidae</taxon>
        <taxon>Elysia</taxon>
    </lineage>
</organism>
<keyword evidence="9" id="KW-1185">Reference proteome</keyword>
<protein>
    <submittedName>
        <fullName evidence="8">WD repeat-containing protein 90</fullName>
    </submittedName>
</protein>
<evidence type="ECO:0000313" key="8">
    <source>
        <dbReference type="EMBL" id="GFR80191.1"/>
    </source>
</evidence>
<dbReference type="PROSITE" id="PS50082">
    <property type="entry name" value="WD_REPEATS_2"/>
    <property type="match status" value="3"/>
</dbReference>
<keyword evidence="2" id="KW-0677">Repeat</keyword>
<dbReference type="InterPro" id="IPR050630">
    <property type="entry name" value="WD_repeat_EMAP"/>
</dbReference>
<evidence type="ECO:0000256" key="3">
    <source>
        <dbReference type="PROSITE-ProRule" id="PRU00221"/>
    </source>
</evidence>
<dbReference type="Gene3D" id="2.130.10.10">
    <property type="entry name" value="YVTN repeat-like/Quinoprotein amine dehydrogenase"/>
    <property type="match status" value="6"/>
</dbReference>
<dbReference type="GO" id="GO:0005814">
    <property type="term" value="C:centriole"/>
    <property type="evidence" value="ECO:0007669"/>
    <property type="project" value="TreeGrafter"/>
</dbReference>
<dbReference type="PROSITE" id="PS50294">
    <property type="entry name" value="WD_REPEATS_REGION"/>
    <property type="match status" value="2"/>
</dbReference>
<dbReference type="FunFam" id="2.130.10.10:FF:001066">
    <property type="entry name" value="WD repeat domain 90"/>
    <property type="match status" value="1"/>
</dbReference>
<dbReference type="PROSITE" id="PS00678">
    <property type="entry name" value="WD_REPEATS_1"/>
    <property type="match status" value="1"/>
</dbReference>
<comment type="caution">
    <text evidence="8">The sequence shown here is derived from an EMBL/GenBank/DDBJ whole genome shotgun (WGS) entry which is preliminary data.</text>
</comment>
<feature type="domain" description="WDR90/POC16 second beta-propeller" evidence="7">
    <location>
        <begin position="731"/>
        <end position="1021"/>
    </location>
</feature>
<dbReference type="EMBL" id="BMAT01001126">
    <property type="protein sequence ID" value="GFR80191.1"/>
    <property type="molecule type" value="Genomic_DNA"/>
</dbReference>
<dbReference type="FunFam" id="2.130.10.10:FF:001417">
    <property type="entry name" value="WD repeat domain 90"/>
    <property type="match status" value="1"/>
</dbReference>
<dbReference type="InterPro" id="IPR011047">
    <property type="entry name" value="Quinoprotein_ADH-like_sf"/>
</dbReference>
<dbReference type="InterPro" id="IPR001680">
    <property type="entry name" value="WD40_rpt"/>
</dbReference>
<dbReference type="InterPro" id="IPR015943">
    <property type="entry name" value="WD40/YVTN_repeat-like_dom_sf"/>
</dbReference>
<feature type="domain" description="WDR90 4th beta-propeller" evidence="6">
    <location>
        <begin position="1601"/>
        <end position="1932"/>
    </location>
</feature>
<dbReference type="SUPFAM" id="SSF50978">
    <property type="entry name" value="WD40 repeat-like"/>
    <property type="match status" value="2"/>
</dbReference>
<evidence type="ECO:0000259" key="5">
    <source>
        <dbReference type="Pfam" id="PF05018"/>
    </source>
</evidence>
<evidence type="ECO:0000256" key="1">
    <source>
        <dbReference type="ARBA" id="ARBA00022574"/>
    </source>
</evidence>